<organism evidence="8 9">
    <name type="scientific">Coleophoma crateriformis</name>
    <dbReference type="NCBI Taxonomy" id="565419"/>
    <lineage>
        <taxon>Eukaryota</taxon>
        <taxon>Fungi</taxon>
        <taxon>Dikarya</taxon>
        <taxon>Ascomycota</taxon>
        <taxon>Pezizomycotina</taxon>
        <taxon>Leotiomycetes</taxon>
        <taxon>Helotiales</taxon>
        <taxon>Dermateaceae</taxon>
        <taxon>Coleophoma</taxon>
    </lineage>
</organism>
<evidence type="ECO:0000256" key="3">
    <source>
        <dbReference type="ARBA" id="ARBA00022989"/>
    </source>
</evidence>
<evidence type="ECO:0000256" key="1">
    <source>
        <dbReference type="ARBA" id="ARBA00004141"/>
    </source>
</evidence>
<comment type="caution">
    <text evidence="8">The sequence shown here is derived from an EMBL/GenBank/DDBJ whole genome shotgun (WGS) entry which is preliminary data.</text>
</comment>
<feature type="domain" description="Rhodopsin" evidence="7">
    <location>
        <begin position="2"/>
        <end position="133"/>
    </location>
</feature>
<dbReference type="Pfam" id="PF20684">
    <property type="entry name" value="Fung_rhodopsin"/>
    <property type="match status" value="1"/>
</dbReference>
<dbReference type="EMBL" id="PDLN01000018">
    <property type="protein sequence ID" value="RDW61680.1"/>
    <property type="molecule type" value="Genomic_DNA"/>
</dbReference>
<feature type="transmembrane region" description="Helical" evidence="6">
    <location>
        <begin position="104"/>
        <end position="129"/>
    </location>
</feature>
<dbReference type="GO" id="GO:0016020">
    <property type="term" value="C:membrane"/>
    <property type="evidence" value="ECO:0007669"/>
    <property type="project" value="UniProtKB-SubCell"/>
</dbReference>
<feature type="transmembrane region" description="Helical" evidence="6">
    <location>
        <begin position="37"/>
        <end position="57"/>
    </location>
</feature>
<accession>A0A3D8QJ34</accession>
<comment type="subcellular location">
    <subcellularLocation>
        <location evidence="1">Membrane</location>
        <topology evidence="1">Multi-pass membrane protein</topology>
    </subcellularLocation>
</comment>
<dbReference type="AlphaFoldDB" id="A0A3D8QJ34"/>
<dbReference type="InterPro" id="IPR052337">
    <property type="entry name" value="SAT4-like"/>
</dbReference>
<dbReference type="PANTHER" id="PTHR33048:SF96">
    <property type="entry name" value="INTEGRAL MEMBRANE PROTEIN"/>
    <property type="match status" value="1"/>
</dbReference>
<evidence type="ECO:0000256" key="4">
    <source>
        <dbReference type="ARBA" id="ARBA00023136"/>
    </source>
</evidence>
<evidence type="ECO:0000256" key="6">
    <source>
        <dbReference type="SAM" id="Phobius"/>
    </source>
</evidence>
<sequence length="171" mass="18805">MNIFYCVPIPYYWDAYAYNNSTTGVCVSPATMMTALYVQYGISVVADWVTCLLPLILLKDSLMDTKLKILTWCLLGMGIFASGAGIATIIFAPTYTDVDDFTHTAYGLFVAQTTEPFIGMLAASFSTYYPLFKSLRTTLIGDPGIKMKNLTSIPTTEGLKDAKTESVYMSV</sequence>
<feature type="transmembrane region" description="Helical" evidence="6">
    <location>
        <begin position="69"/>
        <end position="92"/>
    </location>
</feature>
<dbReference type="OrthoDB" id="3934549at2759"/>
<reference evidence="8 9" key="1">
    <citation type="journal article" date="2018" name="IMA Fungus">
        <title>IMA Genome-F 9: Draft genome sequence of Annulohypoxylon stygium, Aspergillus mulundensis, Berkeleyomyces basicola (syn. Thielaviopsis basicola), Ceratocystis smalleyi, two Cercospora beticola strains, Coleophoma cylindrospora, Fusarium fracticaudum, Phialophora cf. hyalina, and Morchella septimelata.</title>
        <authorList>
            <person name="Wingfield B.D."/>
            <person name="Bills G.F."/>
            <person name="Dong Y."/>
            <person name="Huang W."/>
            <person name="Nel W.J."/>
            <person name="Swalarsk-Parry B.S."/>
            <person name="Vaghefi N."/>
            <person name="Wilken P.M."/>
            <person name="An Z."/>
            <person name="de Beer Z.W."/>
            <person name="De Vos L."/>
            <person name="Chen L."/>
            <person name="Duong T.A."/>
            <person name="Gao Y."/>
            <person name="Hammerbacher A."/>
            <person name="Kikkert J.R."/>
            <person name="Li Y."/>
            <person name="Li H."/>
            <person name="Li K."/>
            <person name="Li Q."/>
            <person name="Liu X."/>
            <person name="Ma X."/>
            <person name="Naidoo K."/>
            <person name="Pethybridge S.J."/>
            <person name="Sun J."/>
            <person name="Steenkamp E.T."/>
            <person name="van der Nest M.A."/>
            <person name="van Wyk S."/>
            <person name="Wingfield M.J."/>
            <person name="Xiong C."/>
            <person name="Yue Q."/>
            <person name="Zhang X."/>
        </authorList>
    </citation>
    <scope>NUCLEOTIDE SEQUENCE [LARGE SCALE GENOMIC DNA]</scope>
    <source>
        <strain evidence="8 9">BP5796</strain>
    </source>
</reference>
<evidence type="ECO:0000256" key="2">
    <source>
        <dbReference type="ARBA" id="ARBA00022692"/>
    </source>
</evidence>
<keyword evidence="3 6" id="KW-1133">Transmembrane helix</keyword>
<dbReference type="PANTHER" id="PTHR33048">
    <property type="entry name" value="PTH11-LIKE INTEGRAL MEMBRANE PROTEIN (AFU_ORTHOLOGUE AFUA_5G11245)"/>
    <property type="match status" value="1"/>
</dbReference>
<dbReference type="Proteomes" id="UP000256328">
    <property type="component" value="Unassembled WGS sequence"/>
</dbReference>
<comment type="similarity">
    <text evidence="5">Belongs to the SAT4 family.</text>
</comment>
<proteinExistence type="inferred from homology"/>
<keyword evidence="4 6" id="KW-0472">Membrane</keyword>
<evidence type="ECO:0000313" key="8">
    <source>
        <dbReference type="EMBL" id="RDW61680.1"/>
    </source>
</evidence>
<dbReference type="InterPro" id="IPR049326">
    <property type="entry name" value="Rhodopsin_dom_fungi"/>
</dbReference>
<name>A0A3D8QJ34_9HELO</name>
<protein>
    <recommendedName>
        <fullName evidence="7">Rhodopsin domain-containing protein</fullName>
    </recommendedName>
</protein>
<keyword evidence="9" id="KW-1185">Reference proteome</keyword>
<evidence type="ECO:0000259" key="7">
    <source>
        <dbReference type="Pfam" id="PF20684"/>
    </source>
</evidence>
<gene>
    <name evidence="8" type="ORF">BP5796_11572</name>
</gene>
<evidence type="ECO:0000256" key="5">
    <source>
        <dbReference type="ARBA" id="ARBA00038359"/>
    </source>
</evidence>
<keyword evidence="2 6" id="KW-0812">Transmembrane</keyword>
<evidence type="ECO:0000313" key="9">
    <source>
        <dbReference type="Proteomes" id="UP000256328"/>
    </source>
</evidence>